<evidence type="ECO:0000313" key="3">
    <source>
        <dbReference type="Proteomes" id="UP001551176"/>
    </source>
</evidence>
<gene>
    <name evidence="2" type="ORF">ABZ921_25955</name>
</gene>
<keyword evidence="1" id="KW-0472">Membrane</keyword>
<keyword evidence="1" id="KW-0812">Transmembrane</keyword>
<comment type="caution">
    <text evidence="2">The sequence shown here is derived from an EMBL/GenBank/DDBJ whole genome shotgun (WGS) entry which is preliminary data.</text>
</comment>
<keyword evidence="1" id="KW-1133">Transmembrane helix</keyword>
<dbReference type="RefSeq" id="WP_359353214.1">
    <property type="nucleotide sequence ID" value="NZ_JBEYXV010000014.1"/>
</dbReference>
<feature type="transmembrane region" description="Helical" evidence="1">
    <location>
        <begin position="87"/>
        <end position="109"/>
    </location>
</feature>
<name>A0ABV3BSV2_9ACTN</name>
<accession>A0ABV3BSV2</accession>
<dbReference type="EMBL" id="JBEYXV010000014">
    <property type="protein sequence ID" value="MEU6824089.1"/>
    <property type="molecule type" value="Genomic_DNA"/>
</dbReference>
<evidence type="ECO:0000313" key="2">
    <source>
        <dbReference type="EMBL" id="MEU6824089.1"/>
    </source>
</evidence>
<keyword evidence="3" id="KW-1185">Reference proteome</keyword>
<sequence length="133" mass="13123">MILSSEDPAAWMLPAVLLLGAALVSPLAGAVLAGRVVLRIARSAAAGNVWSALTPGTWLLAAGAGALGAGVRFTASIFGGPTAWADSVSFVCGSFALAAAAMAGLTAALDRHLKGDVTPRAGRSSSAPGTRRP</sequence>
<organism evidence="2 3">
    <name type="scientific">Streptomyces atriruber</name>
    <dbReference type="NCBI Taxonomy" id="545121"/>
    <lineage>
        <taxon>Bacteria</taxon>
        <taxon>Bacillati</taxon>
        <taxon>Actinomycetota</taxon>
        <taxon>Actinomycetes</taxon>
        <taxon>Kitasatosporales</taxon>
        <taxon>Streptomycetaceae</taxon>
        <taxon>Streptomyces</taxon>
    </lineage>
</organism>
<evidence type="ECO:0000256" key="1">
    <source>
        <dbReference type="SAM" id="Phobius"/>
    </source>
</evidence>
<proteinExistence type="predicted"/>
<protein>
    <submittedName>
        <fullName evidence="2">Uncharacterized protein</fullName>
    </submittedName>
</protein>
<dbReference type="Proteomes" id="UP001551176">
    <property type="component" value="Unassembled WGS sequence"/>
</dbReference>
<reference evidence="2 3" key="1">
    <citation type="submission" date="2024-06" db="EMBL/GenBank/DDBJ databases">
        <title>The Natural Products Discovery Center: Release of the First 8490 Sequenced Strains for Exploring Actinobacteria Biosynthetic Diversity.</title>
        <authorList>
            <person name="Kalkreuter E."/>
            <person name="Kautsar S.A."/>
            <person name="Yang D."/>
            <person name="Bader C.D."/>
            <person name="Teijaro C.N."/>
            <person name="Fluegel L."/>
            <person name="Davis C.M."/>
            <person name="Simpson J.R."/>
            <person name="Lauterbach L."/>
            <person name="Steele A.D."/>
            <person name="Gui C."/>
            <person name="Meng S."/>
            <person name="Li G."/>
            <person name="Viehrig K."/>
            <person name="Ye F."/>
            <person name="Su P."/>
            <person name="Kiefer A.F."/>
            <person name="Nichols A."/>
            <person name="Cepeda A.J."/>
            <person name="Yan W."/>
            <person name="Fan B."/>
            <person name="Jiang Y."/>
            <person name="Adhikari A."/>
            <person name="Zheng C.-J."/>
            <person name="Schuster L."/>
            <person name="Cowan T.M."/>
            <person name="Smanski M.J."/>
            <person name="Chevrette M.G."/>
            <person name="De Carvalho L.P.S."/>
            <person name="Shen B."/>
        </authorList>
    </citation>
    <scope>NUCLEOTIDE SEQUENCE [LARGE SCALE GENOMIC DNA]</scope>
    <source>
        <strain evidence="2 3">NPDC046838</strain>
    </source>
</reference>